<evidence type="ECO:0000259" key="1">
    <source>
        <dbReference type="Pfam" id="PF22215"/>
    </source>
</evidence>
<proteinExistence type="predicted"/>
<dbReference type="Gene3D" id="1.20.930.20">
    <property type="entry name" value="Adaptor protein Cbl, N-terminal domain"/>
    <property type="match status" value="1"/>
</dbReference>
<sequence length="715" mass="80364">MPLKLTRRVARQNSDSVLQLAVSLTALSKDLATMSCFPPATALVGVLLLIMETVQEVQTNQEECNRLARRCATILLNINDQMSGRWDRAPQSLVKNLGRFQETLDSIHNFMKQAASTKWMSRFIKRTSIQNTLAQYHEELNDAAQSFQISTLIEIHYAMDPRTQRTSEAVRPESDLRAVLPHRSEAESVPVRVPAIRSPIAFEAGADDFILSPDVLKDHGFRRYHQSEVVLRGGPRTQDPWWSGASEAHANGQSSLVKRYEGPPTVARKQWIRDIKVLQRLYHPNLPQMLGYSQDSVPTPFILLSNVQLRSPESFLTGSLRRRGVASCIQDMLRFYSDIVDAMFYVQQQMSFSDQEAQDFLENSALRIDASNRVIVGLPASNPGTVTFRSYLLNESLRTTVLRMLPNRGLVGYKQDHILDEDTWKLTQLTALVASLLPSGSEPPGLSPQLRQTVGTADESYGTQNLRQLRLLGLEGNSHGYVWNKNSSIPPHKFTVGDIGYIPAGRDWDSFLTLGNILTEGLASFDLQRKSSGSQWCWKDRPIRQVEMQSFDLPHNIQCWPVAVPPGAQIDCQINYRTTLTRIEDAWRFLLDNAVALGNKYNAPPASLILITQVGTDQSFHINDFGGGLQMQLPPRGIFPRHSTLPRVMYLLTSDRSDYESCWSHSPVAISPPAPLDRGWTYRVAWKTGCINWAQLHPEDFEGLGLAPTGQSVFQ</sequence>
<evidence type="ECO:0000313" key="2">
    <source>
        <dbReference type="EMBL" id="KAJ7073266.1"/>
    </source>
</evidence>
<dbReference type="InterPro" id="IPR054000">
    <property type="entry name" value="MLKL_N"/>
</dbReference>
<dbReference type="InterPro" id="IPR036537">
    <property type="entry name" value="Adaptor_Cbl_N_dom_sf"/>
</dbReference>
<dbReference type="Pfam" id="PF22215">
    <property type="entry name" value="MLKL_N"/>
    <property type="match status" value="1"/>
</dbReference>
<gene>
    <name evidence="2" type="ORF">B0H15DRAFT_869336</name>
</gene>
<organism evidence="2 3">
    <name type="scientific">Mycena belliarum</name>
    <dbReference type="NCBI Taxonomy" id="1033014"/>
    <lineage>
        <taxon>Eukaryota</taxon>
        <taxon>Fungi</taxon>
        <taxon>Dikarya</taxon>
        <taxon>Basidiomycota</taxon>
        <taxon>Agaricomycotina</taxon>
        <taxon>Agaricomycetes</taxon>
        <taxon>Agaricomycetidae</taxon>
        <taxon>Agaricales</taxon>
        <taxon>Marasmiineae</taxon>
        <taxon>Mycenaceae</taxon>
        <taxon>Mycena</taxon>
    </lineage>
</organism>
<dbReference type="InterPro" id="IPR059179">
    <property type="entry name" value="MLKL-like_MCAfunc"/>
</dbReference>
<reference evidence="2" key="1">
    <citation type="submission" date="2023-03" db="EMBL/GenBank/DDBJ databases">
        <title>Massive genome expansion in bonnet fungi (Mycena s.s.) driven by repeated elements and novel gene families across ecological guilds.</title>
        <authorList>
            <consortium name="Lawrence Berkeley National Laboratory"/>
            <person name="Harder C.B."/>
            <person name="Miyauchi S."/>
            <person name="Viragh M."/>
            <person name="Kuo A."/>
            <person name="Thoen E."/>
            <person name="Andreopoulos B."/>
            <person name="Lu D."/>
            <person name="Skrede I."/>
            <person name="Drula E."/>
            <person name="Henrissat B."/>
            <person name="Morin E."/>
            <person name="Kohler A."/>
            <person name="Barry K."/>
            <person name="LaButti K."/>
            <person name="Morin E."/>
            <person name="Salamov A."/>
            <person name="Lipzen A."/>
            <person name="Mereny Z."/>
            <person name="Hegedus B."/>
            <person name="Baldrian P."/>
            <person name="Stursova M."/>
            <person name="Weitz H."/>
            <person name="Taylor A."/>
            <person name="Grigoriev I.V."/>
            <person name="Nagy L.G."/>
            <person name="Martin F."/>
            <person name="Kauserud H."/>
        </authorList>
    </citation>
    <scope>NUCLEOTIDE SEQUENCE</scope>
    <source>
        <strain evidence="2">CBHHK173m</strain>
    </source>
</reference>
<dbReference type="Proteomes" id="UP001222325">
    <property type="component" value="Unassembled WGS sequence"/>
</dbReference>
<dbReference type="AlphaFoldDB" id="A0AAD6TPH4"/>
<feature type="domain" description="Mixed lineage kinase" evidence="1">
    <location>
        <begin position="49"/>
        <end position="165"/>
    </location>
</feature>
<name>A0AAD6TPH4_9AGAR</name>
<dbReference type="EMBL" id="JARJCN010000118">
    <property type="protein sequence ID" value="KAJ7073266.1"/>
    <property type="molecule type" value="Genomic_DNA"/>
</dbReference>
<evidence type="ECO:0000313" key="3">
    <source>
        <dbReference type="Proteomes" id="UP001222325"/>
    </source>
</evidence>
<comment type="caution">
    <text evidence="2">The sequence shown here is derived from an EMBL/GenBank/DDBJ whole genome shotgun (WGS) entry which is preliminary data.</text>
</comment>
<protein>
    <recommendedName>
        <fullName evidence="1">Mixed lineage kinase domain-containing protein</fullName>
    </recommendedName>
</protein>
<accession>A0AAD6TPH4</accession>
<dbReference type="GO" id="GO:0007166">
    <property type="term" value="P:cell surface receptor signaling pathway"/>
    <property type="evidence" value="ECO:0007669"/>
    <property type="project" value="InterPro"/>
</dbReference>
<dbReference type="CDD" id="cd21037">
    <property type="entry name" value="MLKL_NTD"/>
    <property type="match status" value="1"/>
</dbReference>
<keyword evidence="3" id="KW-1185">Reference proteome</keyword>